<name>A0A3N4UTK7_9BURK</name>
<comment type="caution">
    <text evidence="10">The sequence shown here is derived from an EMBL/GenBank/DDBJ whole genome shotgun (WGS) entry which is preliminary data.</text>
</comment>
<evidence type="ECO:0000313" key="11">
    <source>
        <dbReference type="Proteomes" id="UP000272193"/>
    </source>
</evidence>
<dbReference type="EMBL" id="RKQL01000002">
    <property type="protein sequence ID" value="RPE70809.1"/>
    <property type="molecule type" value="Genomic_DNA"/>
</dbReference>
<dbReference type="GO" id="GO:0055085">
    <property type="term" value="P:transmembrane transport"/>
    <property type="evidence" value="ECO:0007669"/>
    <property type="project" value="InterPro"/>
</dbReference>
<dbReference type="PANTHER" id="PTHR33529">
    <property type="entry name" value="SLR0882 PROTEIN-RELATED"/>
    <property type="match status" value="1"/>
</dbReference>
<evidence type="ECO:0000256" key="2">
    <source>
        <dbReference type="ARBA" id="ARBA00014213"/>
    </source>
</evidence>
<keyword evidence="7 9" id="KW-1133">Transmembrane helix</keyword>
<dbReference type="Pfam" id="PF03739">
    <property type="entry name" value="LptF_LptG"/>
    <property type="match status" value="1"/>
</dbReference>
<evidence type="ECO:0000256" key="9">
    <source>
        <dbReference type="SAM" id="Phobius"/>
    </source>
</evidence>
<evidence type="ECO:0000313" key="10">
    <source>
        <dbReference type="EMBL" id="RPE70809.1"/>
    </source>
</evidence>
<feature type="transmembrane region" description="Helical" evidence="9">
    <location>
        <begin position="105"/>
        <end position="124"/>
    </location>
</feature>
<dbReference type="Proteomes" id="UP000272193">
    <property type="component" value="Unassembled WGS sequence"/>
</dbReference>
<dbReference type="InterPro" id="IPR005495">
    <property type="entry name" value="LptG/LptF_permease"/>
</dbReference>
<evidence type="ECO:0000256" key="6">
    <source>
        <dbReference type="ARBA" id="ARBA00022692"/>
    </source>
</evidence>
<keyword evidence="5" id="KW-0997">Cell inner membrane</keyword>
<reference evidence="10 11" key="1">
    <citation type="submission" date="2018-11" db="EMBL/GenBank/DDBJ databases">
        <title>Genomic Encyclopedia of Type Strains, Phase IV (KMG-IV): sequencing the most valuable type-strain genomes for metagenomic binning, comparative biology and taxonomic classification.</title>
        <authorList>
            <person name="Goeker M."/>
        </authorList>
    </citation>
    <scope>NUCLEOTIDE SEQUENCE [LARGE SCALE GENOMIC DNA]</scope>
    <source>
        <strain evidence="10 11">DSM 101684</strain>
    </source>
</reference>
<comment type="subcellular location">
    <subcellularLocation>
        <location evidence="1">Cell inner membrane</location>
        <topology evidence="1">Multi-pass membrane protein</topology>
    </subcellularLocation>
</comment>
<dbReference type="InterPro" id="IPR030922">
    <property type="entry name" value="LptF"/>
</dbReference>
<sequence>MLFHSSIRSELGRNFAASLVVLATIVMSIMLIRTLGLAARGSVSPSDVLLVMGFTVLGHLPTLLALSLFIAIVATFSRMYADSEMVIWFSSGVGLAAFTRPLLRFAWPILVAVGLLAVFAWPWANRQIDELRGRYEQRGDIERVTPGQFQESADGSRVFFIDRDSPDSRQGTNVFISSTENGRLAVISARMGRLETIDGQRFLVLLDGQRIETPADGSLAIEVSEFDRYGVRIKDRSVNLDPARPAKAIPTWNLLQSPTPTNRGELAWRFGLVLAAANLVLLGLVVTNVHPRASRSGNLLLALLTFVVYYNLINLGQAWIAQGRMGLASLLLGLHGTAFVLGAGWLAVRHSGWHWRRWIPRANRESRAA</sequence>
<evidence type="ECO:0000256" key="1">
    <source>
        <dbReference type="ARBA" id="ARBA00004429"/>
    </source>
</evidence>
<evidence type="ECO:0000256" key="8">
    <source>
        <dbReference type="ARBA" id="ARBA00023136"/>
    </source>
</evidence>
<dbReference type="AlphaFoldDB" id="A0A3N4UTK7"/>
<keyword evidence="3" id="KW-0813">Transport</keyword>
<protein>
    <recommendedName>
        <fullName evidence="2">Lipopolysaccharide export system permease protein LptF</fullName>
    </recommendedName>
</protein>
<dbReference type="OrthoDB" id="9778062at2"/>
<feature type="transmembrane region" description="Helical" evidence="9">
    <location>
        <begin position="15"/>
        <end position="36"/>
    </location>
</feature>
<feature type="transmembrane region" description="Helical" evidence="9">
    <location>
        <begin position="48"/>
        <end position="73"/>
    </location>
</feature>
<keyword evidence="4" id="KW-1003">Cell membrane</keyword>
<organism evidence="10 11">
    <name type="scientific">Tibeticola sediminis</name>
    <dbReference type="NCBI Taxonomy" id="1917811"/>
    <lineage>
        <taxon>Bacteria</taxon>
        <taxon>Pseudomonadati</taxon>
        <taxon>Pseudomonadota</taxon>
        <taxon>Betaproteobacteria</taxon>
        <taxon>Burkholderiales</taxon>
        <taxon>Comamonadaceae</taxon>
        <taxon>Tibeticola</taxon>
    </lineage>
</organism>
<evidence type="ECO:0000256" key="7">
    <source>
        <dbReference type="ARBA" id="ARBA00022989"/>
    </source>
</evidence>
<gene>
    <name evidence="10" type="ORF">EDC62_1299</name>
</gene>
<keyword evidence="8 9" id="KW-0472">Membrane</keyword>
<evidence type="ECO:0000256" key="4">
    <source>
        <dbReference type="ARBA" id="ARBA00022475"/>
    </source>
</evidence>
<feature type="transmembrane region" description="Helical" evidence="9">
    <location>
        <begin position="299"/>
        <end position="320"/>
    </location>
</feature>
<dbReference type="PANTHER" id="PTHR33529:SF7">
    <property type="entry name" value="LIPOPOLYSACCHARIDE EXPORT SYSTEM PERMEASE PROTEIN LPTF"/>
    <property type="match status" value="1"/>
</dbReference>
<evidence type="ECO:0000256" key="3">
    <source>
        <dbReference type="ARBA" id="ARBA00022448"/>
    </source>
</evidence>
<dbReference type="GO" id="GO:0043190">
    <property type="term" value="C:ATP-binding cassette (ABC) transporter complex"/>
    <property type="evidence" value="ECO:0007669"/>
    <property type="project" value="InterPro"/>
</dbReference>
<keyword evidence="6 9" id="KW-0812">Transmembrane</keyword>
<feature type="transmembrane region" description="Helical" evidence="9">
    <location>
        <begin position="326"/>
        <end position="348"/>
    </location>
</feature>
<proteinExistence type="predicted"/>
<dbReference type="NCBIfam" id="TIGR04407">
    <property type="entry name" value="LptF_YjgP"/>
    <property type="match status" value="1"/>
</dbReference>
<keyword evidence="11" id="KW-1185">Reference proteome</keyword>
<evidence type="ECO:0000256" key="5">
    <source>
        <dbReference type="ARBA" id="ARBA00022519"/>
    </source>
</evidence>
<feature type="transmembrane region" description="Helical" evidence="9">
    <location>
        <begin position="266"/>
        <end position="287"/>
    </location>
</feature>
<dbReference type="RefSeq" id="WP_124221777.1">
    <property type="nucleotide sequence ID" value="NZ_RKQL01000002.1"/>
</dbReference>
<dbReference type="GO" id="GO:0015920">
    <property type="term" value="P:lipopolysaccharide transport"/>
    <property type="evidence" value="ECO:0007669"/>
    <property type="project" value="TreeGrafter"/>
</dbReference>
<accession>A0A3N4UTK7</accession>